<accession>A0AAT9FQA5</accession>
<protein>
    <submittedName>
        <fullName evidence="2">Uncharacterized protein</fullName>
    </submittedName>
</protein>
<proteinExistence type="predicted"/>
<evidence type="ECO:0000256" key="1">
    <source>
        <dbReference type="SAM" id="Phobius"/>
    </source>
</evidence>
<dbReference type="EMBL" id="AP026866">
    <property type="protein sequence ID" value="BDS08190.1"/>
    <property type="molecule type" value="Genomic_DNA"/>
</dbReference>
<keyword evidence="1" id="KW-1133">Transmembrane helix</keyword>
<feature type="transmembrane region" description="Helical" evidence="1">
    <location>
        <begin position="54"/>
        <end position="72"/>
    </location>
</feature>
<reference evidence="2" key="1">
    <citation type="submission" date="2024-07" db="EMBL/GenBank/DDBJ databases">
        <title>Complete genome sequence of Verrucomicrobiaceae bacterium NT6N.</title>
        <authorList>
            <person name="Huang C."/>
            <person name="Takami H."/>
            <person name="Hamasaki K."/>
        </authorList>
    </citation>
    <scope>NUCLEOTIDE SEQUENCE</scope>
    <source>
        <strain evidence="2">NT6N</strain>
    </source>
</reference>
<sequence>MKTSGLNDKVKDRESLVKCAKYPRAAAIGGLVLVVLSAFGMFYSNQFPGTSLNVLAPITFISGIVICLKAQVISPMAREITRLQERIKQLENRGADI</sequence>
<feature type="transmembrane region" description="Helical" evidence="1">
    <location>
        <begin position="21"/>
        <end position="42"/>
    </location>
</feature>
<organism evidence="2">
    <name type="scientific">Oceaniferula spumae</name>
    <dbReference type="NCBI Taxonomy" id="2979115"/>
    <lineage>
        <taxon>Bacteria</taxon>
        <taxon>Pseudomonadati</taxon>
        <taxon>Verrucomicrobiota</taxon>
        <taxon>Verrucomicrobiia</taxon>
        <taxon>Verrucomicrobiales</taxon>
        <taxon>Verrucomicrobiaceae</taxon>
        <taxon>Oceaniferula</taxon>
    </lineage>
</organism>
<keyword evidence="1" id="KW-0812">Transmembrane</keyword>
<name>A0AAT9FQA5_9BACT</name>
<evidence type="ECO:0000313" key="2">
    <source>
        <dbReference type="EMBL" id="BDS08190.1"/>
    </source>
</evidence>
<gene>
    <name evidence="2" type="ORF">NT6N_32300</name>
</gene>
<dbReference type="KEGG" id="osu:NT6N_32300"/>
<dbReference type="AlphaFoldDB" id="A0AAT9FQA5"/>
<keyword evidence="1" id="KW-0472">Membrane</keyword>